<evidence type="ECO:0000313" key="7">
    <source>
        <dbReference type="Proteomes" id="UP001140510"/>
    </source>
</evidence>
<organism evidence="6 7">
    <name type="scientific">Didymella pomorum</name>
    <dbReference type="NCBI Taxonomy" id="749634"/>
    <lineage>
        <taxon>Eukaryota</taxon>
        <taxon>Fungi</taxon>
        <taxon>Dikarya</taxon>
        <taxon>Ascomycota</taxon>
        <taxon>Pezizomycotina</taxon>
        <taxon>Dothideomycetes</taxon>
        <taxon>Pleosporomycetidae</taxon>
        <taxon>Pleosporales</taxon>
        <taxon>Pleosporineae</taxon>
        <taxon>Didymellaceae</taxon>
        <taxon>Didymella</taxon>
    </lineage>
</organism>
<dbReference type="Proteomes" id="UP001140510">
    <property type="component" value="Unassembled WGS sequence"/>
</dbReference>
<proteinExistence type="predicted"/>
<dbReference type="InterPro" id="IPR050815">
    <property type="entry name" value="TF_fung"/>
</dbReference>
<evidence type="ECO:0000256" key="5">
    <source>
        <dbReference type="ARBA" id="ARBA00023242"/>
    </source>
</evidence>
<evidence type="ECO:0000256" key="3">
    <source>
        <dbReference type="ARBA" id="ARBA00023015"/>
    </source>
</evidence>
<dbReference type="PANTHER" id="PTHR47338:SF16">
    <property type="entry name" value="TRANSCRIPTION FACTOR, PUTATIVE (AFU_ORTHOLOGUE AFUA_2G09360)-RELATED"/>
    <property type="match status" value="1"/>
</dbReference>
<keyword evidence="5" id="KW-0539">Nucleus</keyword>
<keyword evidence="7" id="KW-1185">Reference proteome</keyword>
<dbReference type="GO" id="GO:0000981">
    <property type="term" value="F:DNA-binding transcription factor activity, RNA polymerase II-specific"/>
    <property type="evidence" value="ECO:0007669"/>
    <property type="project" value="InterPro"/>
</dbReference>
<evidence type="ECO:0000313" key="6">
    <source>
        <dbReference type="EMBL" id="KAJ4400014.1"/>
    </source>
</evidence>
<dbReference type="GO" id="GO:0046872">
    <property type="term" value="F:metal ion binding"/>
    <property type="evidence" value="ECO:0007669"/>
    <property type="project" value="UniProtKB-KW"/>
</dbReference>
<comment type="subcellular location">
    <subcellularLocation>
        <location evidence="1">Nucleus</location>
    </subcellularLocation>
</comment>
<dbReference type="PANTHER" id="PTHR47338">
    <property type="entry name" value="ZN(II)2CYS6 TRANSCRIPTION FACTOR (EUROFUNG)-RELATED"/>
    <property type="match status" value="1"/>
</dbReference>
<accession>A0A9W8Z8D0</accession>
<keyword evidence="4" id="KW-0804">Transcription</keyword>
<dbReference type="GO" id="GO:0005634">
    <property type="term" value="C:nucleus"/>
    <property type="evidence" value="ECO:0007669"/>
    <property type="project" value="UniProtKB-SubCell"/>
</dbReference>
<dbReference type="EMBL" id="JAPEVA010000096">
    <property type="protein sequence ID" value="KAJ4400014.1"/>
    <property type="molecule type" value="Genomic_DNA"/>
</dbReference>
<gene>
    <name evidence="6" type="ORF">N0V91_008989</name>
</gene>
<name>A0A9W8Z8D0_9PLEO</name>
<evidence type="ECO:0000256" key="4">
    <source>
        <dbReference type="ARBA" id="ARBA00023163"/>
    </source>
</evidence>
<dbReference type="OrthoDB" id="1924787at2759"/>
<reference evidence="6" key="1">
    <citation type="submission" date="2022-10" db="EMBL/GenBank/DDBJ databases">
        <title>Tapping the CABI collections for fungal endophytes: first genome assemblies for Collariella, Neodidymelliopsis, Ascochyta clinopodiicola, Didymella pomorum, Didymosphaeria variabile, Neocosmospora piperis and Neocucurbitaria cava.</title>
        <authorList>
            <person name="Hill R."/>
        </authorList>
    </citation>
    <scope>NUCLEOTIDE SEQUENCE</scope>
    <source>
        <strain evidence="6">IMI 355091</strain>
    </source>
</reference>
<protein>
    <submittedName>
        <fullName evidence="6">Uncharacterized protein</fullName>
    </submittedName>
</protein>
<evidence type="ECO:0000256" key="1">
    <source>
        <dbReference type="ARBA" id="ARBA00004123"/>
    </source>
</evidence>
<dbReference type="CDD" id="cd12148">
    <property type="entry name" value="fungal_TF_MHR"/>
    <property type="match status" value="1"/>
</dbReference>
<sequence>MNELLFQQLTSTDDTQTVDRGKGLWAYHASLASIFALIQDINFILVANDIDGSMTGHVDMVAQRLLEWHDSIPSTMLMNDTNLNAYKTQGHGGSLIALYFGYHYYSIILYFQFLNPSHQEIEKATIYANRAKHHALTFSCLLHTARSQKDCHVVYLVVAHLTVVSSSVLLHSLLFGDAAEVEEARTLLTLNFEALEELTTYWPCVERMKDRLFVFQNRCLREPAADAYVLNRWTVRFLLEHALPFKETFVDGKDDWADLGPPSSASGVEA</sequence>
<dbReference type="AlphaFoldDB" id="A0A9W8Z8D0"/>
<evidence type="ECO:0000256" key="2">
    <source>
        <dbReference type="ARBA" id="ARBA00022723"/>
    </source>
</evidence>
<keyword evidence="2" id="KW-0479">Metal-binding</keyword>
<comment type="caution">
    <text evidence="6">The sequence shown here is derived from an EMBL/GenBank/DDBJ whole genome shotgun (WGS) entry which is preliminary data.</text>
</comment>
<keyword evidence="3" id="KW-0805">Transcription regulation</keyword>